<gene>
    <name evidence="1" type="ORF">SERLADRAFT_468809</name>
</gene>
<dbReference type="EMBL" id="GL945434">
    <property type="protein sequence ID" value="EGO24879.1"/>
    <property type="molecule type" value="Genomic_DNA"/>
</dbReference>
<reference evidence="1" key="1">
    <citation type="submission" date="2011-04" db="EMBL/GenBank/DDBJ databases">
        <title>Evolution of plant cell wall degrading machinery underlies the functional diversity of forest fungi.</title>
        <authorList>
            <consortium name="US DOE Joint Genome Institute (JGI-PGF)"/>
            <person name="Eastwood D.C."/>
            <person name="Floudas D."/>
            <person name="Binder M."/>
            <person name="Majcherczyk A."/>
            <person name="Schneider P."/>
            <person name="Aerts A."/>
            <person name="Asiegbu F.O."/>
            <person name="Baker S.E."/>
            <person name="Barry K."/>
            <person name="Bendiksby M."/>
            <person name="Blumentritt M."/>
            <person name="Coutinho P.M."/>
            <person name="Cullen D."/>
            <person name="Cullen D."/>
            <person name="Gathman A."/>
            <person name="Goodell B."/>
            <person name="Henrissat B."/>
            <person name="Ihrmark K."/>
            <person name="Kauserud H."/>
            <person name="Kohler A."/>
            <person name="LaButti K."/>
            <person name="Lapidus A."/>
            <person name="Lavin J.L."/>
            <person name="Lee Y.-H."/>
            <person name="Lindquist E."/>
            <person name="Lilly W."/>
            <person name="Lucas S."/>
            <person name="Morin E."/>
            <person name="Murat C."/>
            <person name="Oguiza J.A."/>
            <person name="Park J."/>
            <person name="Pisabarro A.G."/>
            <person name="Riley R."/>
            <person name="Rosling A."/>
            <person name="Salamov A."/>
            <person name="Schmidt O."/>
            <person name="Schmutz J."/>
            <person name="Skrede I."/>
            <person name="Stenlid J."/>
            <person name="Wiebenga A."/>
            <person name="Xie X."/>
            <person name="Kues U."/>
            <person name="Hibbett D.S."/>
            <person name="Hoffmeister D."/>
            <person name="Hogberg N."/>
            <person name="Martin F."/>
            <person name="Grigoriev I.V."/>
            <person name="Watkinson S.C."/>
        </authorList>
    </citation>
    <scope>NUCLEOTIDE SEQUENCE</scope>
    <source>
        <strain evidence="1">S7.9</strain>
    </source>
</reference>
<dbReference type="KEGG" id="sla:SERLADRAFT_468809"/>
<accession>F8NVP1</accession>
<sequence>MQAFYPKVKSCKLRTLNLKSLPVSPLNRSLCQAALPPLRPIHSQTQRKRTLYKQIFRRLTPTHTFLQNESGFLEVYVKIMSASWQDKAVSLVLKYYC</sequence>
<protein>
    <submittedName>
        <fullName evidence="1">Uncharacterized protein</fullName>
    </submittedName>
</protein>
<dbReference type="Proteomes" id="UP000008064">
    <property type="component" value="Unassembled WGS sequence"/>
</dbReference>
<name>F8NVP1_SERL9</name>
<evidence type="ECO:0000313" key="1">
    <source>
        <dbReference type="EMBL" id="EGO24879.1"/>
    </source>
</evidence>
<dbReference type="HOGENOM" id="CLU_2347992_0_0_1"/>
<dbReference type="GeneID" id="18819481"/>
<dbReference type="AlphaFoldDB" id="F8NVP1"/>
<organism>
    <name type="scientific">Serpula lacrymans var. lacrymans (strain S7.9)</name>
    <name type="common">Dry rot fungus</name>
    <dbReference type="NCBI Taxonomy" id="578457"/>
    <lineage>
        <taxon>Eukaryota</taxon>
        <taxon>Fungi</taxon>
        <taxon>Dikarya</taxon>
        <taxon>Basidiomycota</taxon>
        <taxon>Agaricomycotina</taxon>
        <taxon>Agaricomycetes</taxon>
        <taxon>Agaricomycetidae</taxon>
        <taxon>Boletales</taxon>
        <taxon>Coniophorineae</taxon>
        <taxon>Serpulaceae</taxon>
        <taxon>Serpula</taxon>
    </lineage>
</organism>
<proteinExistence type="predicted"/>
<dbReference type="RefSeq" id="XP_007318898.1">
    <property type="nucleotide sequence ID" value="XM_007318836.1"/>
</dbReference>